<dbReference type="Gene3D" id="2.60.40.10">
    <property type="entry name" value="Immunoglobulins"/>
    <property type="match status" value="1"/>
</dbReference>
<evidence type="ECO:0000313" key="4">
    <source>
        <dbReference type="Proteomes" id="UP000002508"/>
    </source>
</evidence>
<dbReference type="EMBL" id="CP001337">
    <property type="protein sequence ID" value="ACL26011.1"/>
    <property type="molecule type" value="Genomic_DNA"/>
</dbReference>
<dbReference type="OrthoDB" id="134520at2"/>
<dbReference type="InterPro" id="IPR013783">
    <property type="entry name" value="Ig-like_fold"/>
</dbReference>
<organism evidence="3 4">
    <name type="scientific">Chloroflexus aggregans (strain MD-66 / DSM 9485)</name>
    <dbReference type="NCBI Taxonomy" id="326427"/>
    <lineage>
        <taxon>Bacteria</taxon>
        <taxon>Bacillati</taxon>
        <taxon>Chloroflexota</taxon>
        <taxon>Chloroflexia</taxon>
        <taxon>Chloroflexales</taxon>
        <taxon>Chloroflexineae</taxon>
        <taxon>Chloroflexaceae</taxon>
        <taxon>Chloroflexus</taxon>
    </lineage>
</organism>
<protein>
    <recommendedName>
        <fullName evidence="2">Right handed beta helix domain-containing protein</fullName>
    </recommendedName>
</protein>
<keyword evidence="4" id="KW-1185">Reference proteome</keyword>
<accession>B8G7H6</accession>
<dbReference type="Gene3D" id="2.160.20.10">
    <property type="entry name" value="Single-stranded right-handed beta-helix, Pectin lyase-like"/>
    <property type="match status" value="1"/>
</dbReference>
<dbReference type="HOGENOM" id="CLU_284242_0_0_0"/>
<dbReference type="InterPro" id="IPR012334">
    <property type="entry name" value="Pectin_lyas_fold"/>
</dbReference>
<dbReference type="SUPFAM" id="SSF51126">
    <property type="entry name" value="Pectin lyase-like"/>
    <property type="match status" value="3"/>
</dbReference>
<dbReference type="InterPro" id="IPR011050">
    <property type="entry name" value="Pectin_lyase_fold/virulence"/>
</dbReference>
<dbReference type="STRING" id="326427.Cagg_3153"/>
<dbReference type="InterPro" id="IPR039448">
    <property type="entry name" value="Beta_helix"/>
</dbReference>
<dbReference type="InterPro" id="IPR006626">
    <property type="entry name" value="PbH1"/>
</dbReference>
<proteinExistence type="predicted"/>
<evidence type="ECO:0000256" key="1">
    <source>
        <dbReference type="SAM" id="MobiDB-lite"/>
    </source>
</evidence>
<gene>
    <name evidence="3" type="ordered locus">Cagg_3153</name>
</gene>
<reference evidence="3" key="1">
    <citation type="submission" date="2008-12" db="EMBL/GenBank/DDBJ databases">
        <title>Complete sequence of Chloroflexus aggregans DSM 9485.</title>
        <authorList>
            <consortium name="US DOE Joint Genome Institute"/>
            <person name="Lucas S."/>
            <person name="Copeland A."/>
            <person name="Lapidus A."/>
            <person name="Glavina del Rio T."/>
            <person name="Dalin E."/>
            <person name="Tice H."/>
            <person name="Pitluck S."/>
            <person name="Foster B."/>
            <person name="Larimer F."/>
            <person name="Land M."/>
            <person name="Hauser L."/>
            <person name="Kyrpides N."/>
            <person name="Mikhailova N."/>
            <person name="Bryant D."/>
            <person name="Richardson P."/>
        </authorList>
    </citation>
    <scope>NUCLEOTIDE SEQUENCE</scope>
    <source>
        <strain evidence="3">DSM 9485</strain>
    </source>
</reference>
<dbReference type="Proteomes" id="UP000002508">
    <property type="component" value="Chromosome"/>
</dbReference>
<name>B8G7H6_CHLAD</name>
<dbReference type="KEGG" id="cag:Cagg_3153"/>
<dbReference type="eggNOG" id="COG1470">
    <property type="taxonomic scope" value="Bacteria"/>
</dbReference>
<dbReference type="AlphaFoldDB" id="B8G7H6"/>
<feature type="region of interest" description="Disordered" evidence="1">
    <location>
        <begin position="387"/>
        <end position="407"/>
    </location>
</feature>
<dbReference type="SMART" id="SM00710">
    <property type="entry name" value="PbH1"/>
    <property type="match status" value="12"/>
</dbReference>
<feature type="domain" description="Right handed beta helix" evidence="2">
    <location>
        <begin position="578"/>
        <end position="740"/>
    </location>
</feature>
<evidence type="ECO:0000313" key="3">
    <source>
        <dbReference type="EMBL" id="ACL26011.1"/>
    </source>
</evidence>
<dbReference type="Pfam" id="PF13229">
    <property type="entry name" value="Beta_helix"/>
    <property type="match status" value="1"/>
</dbReference>
<evidence type="ECO:0000259" key="2">
    <source>
        <dbReference type="Pfam" id="PF13229"/>
    </source>
</evidence>
<sequence>MHRRRVWWIAILLFIASILLWPKVSLGQSAVTEFFVDTLADTAVTDLNNHCIDSLANNNCSLRQAIAKANATSGTNPISINFNLITEGTVGTPPYVITLTERLPPLTRPNVVISADLSFGTPLIAINANGADAGLVLNGGNATIEGLVIYGASSDTGSYRGSGIYISSAGNTVRNCIIGLQLDGTVPPDAQRNRNGIVIIGSAARNNQIGDVTKPNTIAGNIANGIVITNASQNTIKANRIGVLFTTSTVARSNGGYGIQILSDLTIDPNARTELNIVGGATNAERNIIGANSLSGILIGGTQTYTTTISSNLIGVNLDGEPAFGNGGDGIRVEDGAQGTMIGSPNVTQPLVISGNNGYGIHVRSGGGAAPVQTMINGYTVIGLSRSRTSTRPNGQGGIRFSESTGTATIGSDNGDVQIGGNGGPGIWLGNGVANATITRAFVGVLPNGTTTFVNNGGIRFDGVAEVTMTRSVIAANTDYDVHINNVGRVTLDNNIIGLSADGRTALGSASAGITVVNSANVTIGDSSGNVIAATNGPGIEIGGTTNLTITIRANTFGLRRDTTGDAFSVAAPNNGPAIRVGNSAQITIANNLIAGDGSNTGIELHNVEQVTVQQNQIGWIADPNGGSNPLPRPARIGIALTNVTTATLAANQIRLNTDDGIQLTHSSAVTINNNNVIEQNNGDGVQVGGTSLGVTITTNRLRANTGYGVRVTDNARRVSITQNQMTANTLGGIALVNTTLYNGTLPDPDQNLDRPNHSIDPPFNLQLFQDGGVSGNVFTSTAEQEANLEPVSACVGCSIQIYSTDPDLPTPDEQGWQQLANVSVNGVGAFSTLLSPPPQSYRQLVFAATDQFGNTSVFRSFTPVFDLRLIPIDPIEQSAAPGSTINYRLRIENHGNLGVNRIRLTTTGTLSGWTATVAPSERFTLLPGTGQLLTVTLTLPTGSHPSVQVPITDMTTLSLTAPAMNPITQTLRTVVQALPVLVADPVNSTATVLPADTYIYRHRITNNGNVTVPVDVSAATTDPIGLDTYNTTVLTPTVTLAPGASAEIAVRITVPSAAQTTDPDGNPLRATTLITATPRGFGPQTITMNDTTSVGLRYGAELRSGYEQDVQAGREVVFLHTLRNTSNGRATFQLNFAASRGSTLVAFESGTSGVTISGNTVTLDNIAGAGRINQITLRVRVRISELILPGSRETLRIWASIPGSPEPLSGAEVQNTAIVRDSSGVLVPVVWIPLILQ</sequence>